<evidence type="ECO:0000313" key="1">
    <source>
        <dbReference type="EMBL" id="GBH22792.1"/>
    </source>
</evidence>
<comment type="caution">
    <text evidence="1">The sequence shown here is derived from an EMBL/GenBank/DDBJ whole genome shotgun (WGS) entry which is preliminary data.</text>
</comment>
<dbReference type="EMBL" id="BDQE01000087">
    <property type="protein sequence ID" value="GBH22792.1"/>
    <property type="molecule type" value="Genomic_RNA"/>
</dbReference>
<reference evidence="1" key="1">
    <citation type="submission" date="2017-04" db="EMBL/GenBank/DDBJ databases">
        <title>Unveiling RNA virosphere associated with marine microorganisms.</title>
        <authorList>
            <person name="Urayama S."/>
            <person name="Takaki Y."/>
            <person name="Nishi S."/>
            <person name="Yoshida Y."/>
            <person name="Deguchi S."/>
            <person name="Takai K."/>
            <person name="Nunoura T."/>
        </authorList>
    </citation>
    <scope>NUCLEOTIDE SEQUENCE</scope>
</reference>
<name>A0A2V0RLS3_9ZZZZ</name>
<sequence length="378" mass="40001">MTEKEHDEEKEMALAMGAPPDYIRYMRILRKWVQSGSPGRRAPVSPPAGFWDWYMTTANTDDGAHHAWGPLGLLSSMLAFAPFPGARVAAAALGGVNALIDANTPQHAYTDDKDIHIDAFDVHNGTLGAKIDGMVGTSPKGAPAGFVLRKLEYEVTPGASDFFVATYRMTDRHIGSLLTKNGATIAVGVVNKDAATATSGEYAAIAPQRVKDGDIVVATILRVIDGRPNVEKAGHFAVGLVPCVDPSPSASAHYGAFTGDAPSTSIIGNAIGGSARVAASTVQKNVAIVQVAEDAAYFKHVDRDTATGAYKEDGVTPIMAIAAEGYTSADAAKFRVLMTAYVLCGPRDEDHSHPGRSRSSHSMKCFTNLVQNSPIYIK</sequence>
<proteinExistence type="predicted"/>
<dbReference type="AlphaFoldDB" id="A0A2V0RLS3"/>
<accession>A0A2V0RLS3</accession>
<protein>
    <submittedName>
        <fullName evidence="1">Uncharacterized protein</fullName>
    </submittedName>
</protein>
<organism evidence="1">
    <name type="scientific">viral metagenome</name>
    <dbReference type="NCBI Taxonomy" id="1070528"/>
    <lineage>
        <taxon>unclassified sequences</taxon>
        <taxon>metagenomes</taxon>
        <taxon>organismal metagenomes</taxon>
    </lineage>
</organism>